<sequence>MENQLEEIENNVLLWFVNSICKDVDASLTLTLNGQKKNRSETMTFGKVVAGRTKSGRGPFVAHIRLKPFA</sequence>
<protein>
    <submittedName>
        <fullName evidence="1">Uncharacterized protein</fullName>
    </submittedName>
</protein>
<dbReference type="Proteomes" id="UP000887013">
    <property type="component" value="Unassembled WGS sequence"/>
</dbReference>
<dbReference type="AlphaFoldDB" id="A0A8X6QNH1"/>
<accession>A0A8X6QNH1</accession>
<evidence type="ECO:0000313" key="2">
    <source>
        <dbReference type="Proteomes" id="UP000887013"/>
    </source>
</evidence>
<proteinExistence type="predicted"/>
<comment type="caution">
    <text evidence="1">The sequence shown here is derived from an EMBL/GenBank/DDBJ whole genome shotgun (WGS) entry which is preliminary data.</text>
</comment>
<evidence type="ECO:0000313" key="1">
    <source>
        <dbReference type="EMBL" id="GFU28354.1"/>
    </source>
</evidence>
<gene>
    <name evidence="1" type="ORF">NPIL_384581</name>
</gene>
<name>A0A8X6QNH1_NEPPI</name>
<reference evidence="1" key="1">
    <citation type="submission" date="2020-08" db="EMBL/GenBank/DDBJ databases">
        <title>Multicomponent nature underlies the extraordinary mechanical properties of spider dragline silk.</title>
        <authorList>
            <person name="Kono N."/>
            <person name="Nakamura H."/>
            <person name="Mori M."/>
            <person name="Yoshida Y."/>
            <person name="Ohtoshi R."/>
            <person name="Malay A.D."/>
            <person name="Moran D.A.P."/>
            <person name="Tomita M."/>
            <person name="Numata K."/>
            <person name="Arakawa K."/>
        </authorList>
    </citation>
    <scope>NUCLEOTIDE SEQUENCE</scope>
</reference>
<keyword evidence="2" id="KW-1185">Reference proteome</keyword>
<dbReference type="EMBL" id="BMAW01033030">
    <property type="protein sequence ID" value="GFU28354.1"/>
    <property type="molecule type" value="Genomic_DNA"/>
</dbReference>
<organism evidence="1 2">
    <name type="scientific">Nephila pilipes</name>
    <name type="common">Giant wood spider</name>
    <name type="synonym">Nephila maculata</name>
    <dbReference type="NCBI Taxonomy" id="299642"/>
    <lineage>
        <taxon>Eukaryota</taxon>
        <taxon>Metazoa</taxon>
        <taxon>Ecdysozoa</taxon>
        <taxon>Arthropoda</taxon>
        <taxon>Chelicerata</taxon>
        <taxon>Arachnida</taxon>
        <taxon>Araneae</taxon>
        <taxon>Araneomorphae</taxon>
        <taxon>Entelegynae</taxon>
        <taxon>Araneoidea</taxon>
        <taxon>Nephilidae</taxon>
        <taxon>Nephila</taxon>
    </lineage>
</organism>